<dbReference type="Proteomes" id="UP001148838">
    <property type="component" value="Unassembled WGS sequence"/>
</dbReference>
<organism evidence="2 3">
    <name type="scientific">Periplaneta americana</name>
    <name type="common">American cockroach</name>
    <name type="synonym">Blatta americana</name>
    <dbReference type="NCBI Taxonomy" id="6978"/>
    <lineage>
        <taxon>Eukaryota</taxon>
        <taxon>Metazoa</taxon>
        <taxon>Ecdysozoa</taxon>
        <taxon>Arthropoda</taxon>
        <taxon>Hexapoda</taxon>
        <taxon>Insecta</taxon>
        <taxon>Pterygota</taxon>
        <taxon>Neoptera</taxon>
        <taxon>Polyneoptera</taxon>
        <taxon>Dictyoptera</taxon>
        <taxon>Blattodea</taxon>
        <taxon>Blattoidea</taxon>
        <taxon>Blattidae</taxon>
        <taxon>Blattinae</taxon>
        <taxon>Periplaneta</taxon>
    </lineage>
</organism>
<reference evidence="2 3" key="1">
    <citation type="journal article" date="2022" name="Allergy">
        <title>Genome assembly and annotation of Periplaneta americana reveal a comprehensive cockroach allergen profile.</title>
        <authorList>
            <person name="Wang L."/>
            <person name="Xiong Q."/>
            <person name="Saelim N."/>
            <person name="Wang L."/>
            <person name="Nong W."/>
            <person name="Wan A.T."/>
            <person name="Shi M."/>
            <person name="Liu X."/>
            <person name="Cao Q."/>
            <person name="Hui J.H.L."/>
            <person name="Sookrung N."/>
            <person name="Leung T.F."/>
            <person name="Tungtrongchitr A."/>
            <person name="Tsui S.K.W."/>
        </authorList>
    </citation>
    <scope>NUCLEOTIDE SEQUENCE [LARGE SCALE GENOMIC DNA]</scope>
    <source>
        <strain evidence="2">PWHHKU_190912</strain>
    </source>
</reference>
<sequence>MAGLCEGGNEPPGSLKASKELPPQRPCSSIAVLKLEPLRRYRPNPDVPAPQFLDLSRFIVTVPNLCVPVPQSLALVPFVVTAPISMFQCSL</sequence>
<comment type="caution">
    <text evidence="2">The sequence shown here is derived from an EMBL/GenBank/DDBJ whole genome shotgun (WGS) entry which is preliminary data.</text>
</comment>
<name>A0ABQ8TTC1_PERAM</name>
<evidence type="ECO:0000313" key="3">
    <source>
        <dbReference type="Proteomes" id="UP001148838"/>
    </source>
</evidence>
<gene>
    <name evidence="2" type="ORF">ANN_00344</name>
</gene>
<feature type="region of interest" description="Disordered" evidence="1">
    <location>
        <begin position="1"/>
        <end position="25"/>
    </location>
</feature>
<proteinExistence type="predicted"/>
<accession>A0ABQ8TTC1</accession>
<evidence type="ECO:0000313" key="2">
    <source>
        <dbReference type="EMBL" id="KAJ4448952.1"/>
    </source>
</evidence>
<keyword evidence="3" id="KW-1185">Reference proteome</keyword>
<protein>
    <submittedName>
        <fullName evidence="2">Uncharacterized protein</fullName>
    </submittedName>
</protein>
<evidence type="ECO:0000256" key="1">
    <source>
        <dbReference type="SAM" id="MobiDB-lite"/>
    </source>
</evidence>
<dbReference type="EMBL" id="JAJSOF020000003">
    <property type="protein sequence ID" value="KAJ4448952.1"/>
    <property type="molecule type" value="Genomic_DNA"/>
</dbReference>